<protein>
    <submittedName>
        <fullName evidence="1">Uncharacterized protein</fullName>
    </submittedName>
</protein>
<evidence type="ECO:0000313" key="1">
    <source>
        <dbReference type="EMBL" id="SMC13028.1"/>
    </source>
</evidence>
<sequence>MPVDPTAIAILSRLDERMASLSGGQQQIDAASPEEKLRVILNETSDTILPRVLSFAVGNNVVRLLVANARILKADTEDEPLVWVKKPDDVAQSLKHLTAADGAISITPESLTEDIVSDGAGVPGRDVLNYCQESGWFEEKKPVQEVPADQTFEDVLFNLSDATATLTADGVLENISGQDDLLPPPELLQELQREFDEVRTADEAWLILPVFGQHGHATGMYLCEGKTLVHVTASEDMSDVAAAWAAHLQQNSVSGAPDRGDH</sequence>
<organism evidence="1 2">
    <name type="scientific">Roseovarius aestuarii</name>
    <dbReference type="NCBI Taxonomy" id="475083"/>
    <lineage>
        <taxon>Bacteria</taxon>
        <taxon>Pseudomonadati</taxon>
        <taxon>Pseudomonadota</taxon>
        <taxon>Alphaproteobacteria</taxon>
        <taxon>Rhodobacterales</taxon>
        <taxon>Roseobacteraceae</taxon>
        <taxon>Roseovarius</taxon>
    </lineage>
</organism>
<accession>A0A1X7BTU2</accession>
<dbReference type="EMBL" id="FWXB01000011">
    <property type="protein sequence ID" value="SMC13028.1"/>
    <property type="molecule type" value="Genomic_DNA"/>
</dbReference>
<keyword evidence="2" id="KW-1185">Reference proteome</keyword>
<dbReference type="AlphaFoldDB" id="A0A1X7BTU2"/>
<dbReference type="Proteomes" id="UP000193224">
    <property type="component" value="Unassembled WGS sequence"/>
</dbReference>
<gene>
    <name evidence="1" type="ORF">ROA7745_02862</name>
</gene>
<name>A0A1X7BTU2_9RHOB</name>
<proteinExistence type="predicted"/>
<evidence type="ECO:0000313" key="2">
    <source>
        <dbReference type="Proteomes" id="UP000193224"/>
    </source>
</evidence>
<reference evidence="1 2" key="1">
    <citation type="submission" date="2017-03" db="EMBL/GenBank/DDBJ databases">
        <authorList>
            <person name="Afonso C.L."/>
            <person name="Miller P.J."/>
            <person name="Scott M.A."/>
            <person name="Spackman E."/>
            <person name="Goraichik I."/>
            <person name="Dimitrov K.M."/>
            <person name="Suarez D.L."/>
            <person name="Swayne D.E."/>
        </authorList>
    </citation>
    <scope>NUCLEOTIDE SEQUENCE [LARGE SCALE GENOMIC DNA]</scope>
    <source>
        <strain evidence="1 2">CECT 7745</strain>
    </source>
</reference>
<dbReference type="RefSeq" id="WP_085800982.1">
    <property type="nucleotide sequence ID" value="NZ_FWXB01000011.1"/>
</dbReference>